<reference evidence="11 12" key="1">
    <citation type="submission" date="2010-01" db="EMBL/GenBank/DDBJ databases">
        <title>The complete genome of Thermobispora bispora DSM 43833.</title>
        <authorList>
            <consortium name="US DOE Joint Genome Institute (JGI-PGF)"/>
            <person name="Lucas S."/>
            <person name="Copeland A."/>
            <person name="Lapidus A."/>
            <person name="Glavina del Rio T."/>
            <person name="Dalin E."/>
            <person name="Tice H."/>
            <person name="Bruce D."/>
            <person name="Goodwin L."/>
            <person name="Pitluck S."/>
            <person name="Kyrpides N."/>
            <person name="Mavromatis K."/>
            <person name="Ivanova N."/>
            <person name="Mikhailova N."/>
            <person name="Chertkov O."/>
            <person name="Brettin T."/>
            <person name="Detter J.C."/>
            <person name="Han C."/>
            <person name="Larimer F."/>
            <person name="Land M."/>
            <person name="Hauser L."/>
            <person name="Markowitz V."/>
            <person name="Cheng J.-F."/>
            <person name="Hugenholtz P."/>
            <person name="Woyke T."/>
            <person name="Wu D."/>
            <person name="Jando M."/>
            <person name="Schneider S."/>
            <person name="Klenk H.-P."/>
            <person name="Eisen J.A."/>
        </authorList>
    </citation>
    <scope>NUCLEOTIDE SEQUENCE [LARGE SCALE GENOMIC DNA]</scope>
    <source>
        <strain evidence="12">ATCC 19993 / DSM 43833 / CBS 139.67 / JCM 10125 / KCTC 9307 / NBRC 14880 / R51</strain>
    </source>
</reference>
<keyword evidence="12" id="KW-1185">Reference proteome</keyword>
<dbReference type="GO" id="GO:0000160">
    <property type="term" value="P:phosphorelay signal transduction system"/>
    <property type="evidence" value="ECO:0007669"/>
    <property type="project" value="TreeGrafter"/>
</dbReference>
<evidence type="ECO:0000256" key="6">
    <source>
        <dbReference type="ARBA" id="ARBA00022777"/>
    </source>
</evidence>
<evidence type="ECO:0000259" key="10">
    <source>
        <dbReference type="PROSITE" id="PS50906"/>
    </source>
</evidence>
<dbReference type="OrthoDB" id="3845898at2"/>
<dbReference type="InterPro" id="IPR050428">
    <property type="entry name" value="TCS_sensor_his_kinase"/>
</dbReference>
<evidence type="ECO:0000256" key="2">
    <source>
        <dbReference type="ARBA" id="ARBA00012438"/>
    </source>
</evidence>
<feature type="compositionally biased region" description="Pro residues" evidence="8">
    <location>
        <begin position="687"/>
        <end position="700"/>
    </location>
</feature>
<evidence type="ECO:0000259" key="9">
    <source>
        <dbReference type="PROSITE" id="PS50109"/>
    </source>
</evidence>
<dbReference type="PROSITE" id="PS50906">
    <property type="entry name" value="NIT"/>
    <property type="match status" value="1"/>
</dbReference>
<dbReference type="InterPro" id="IPR005467">
    <property type="entry name" value="His_kinase_dom"/>
</dbReference>
<dbReference type="SUPFAM" id="SSF55874">
    <property type="entry name" value="ATPase domain of HSP90 chaperone/DNA topoisomerase II/histidine kinase"/>
    <property type="match status" value="1"/>
</dbReference>
<feature type="region of interest" description="Disordered" evidence="8">
    <location>
        <begin position="678"/>
        <end position="700"/>
    </location>
</feature>
<dbReference type="STRING" id="469371.Tbis_3255"/>
<keyword evidence="6 11" id="KW-0418">Kinase</keyword>
<dbReference type="AlphaFoldDB" id="D6Y8Y3"/>
<dbReference type="PROSITE" id="PS50109">
    <property type="entry name" value="HIS_KIN"/>
    <property type="match status" value="1"/>
</dbReference>
<feature type="compositionally biased region" description="Pro residues" evidence="8">
    <location>
        <begin position="644"/>
        <end position="653"/>
    </location>
</feature>
<feature type="region of interest" description="Disordered" evidence="8">
    <location>
        <begin position="633"/>
        <end position="655"/>
    </location>
</feature>
<name>D6Y8Y3_THEBD</name>
<organism evidence="11 12">
    <name type="scientific">Thermobispora bispora (strain ATCC 19993 / DSM 43833 / CBS 139.67 / JCM 10125 / KCTC 9307 / NBRC 14880 / R51)</name>
    <dbReference type="NCBI Taxonomy" id="469371"/>
    <lineage>
        <taxon>Bacteria</taxon>
        <taxon>Bacillati</taxon>
        <taxon>Actinomycetota</taxon>
        <taxon>Actinomycetes</taxon>
        <taxon>Streptosporangiales</taxon>
        <taxon>Streptosporangiaceae</taxon>
        <taxon>Thermobispora</taxon>
    </lineage>
</organism>
<dbReference type="EMBL" id="CP001874">
    <property type="protein sequence ID" value="ADG89945.1"/>
    <property type="molecule type" value="Genomic_DNA"/>
</dbReference>
<keyword evidence="5" id="KW-0812">Transmembrane</keyword>
<dbReference type="Pfam" id="PF02518">
    <property type="entry name" value="HATPase_c"/>
    <property type="match status" value="1"/>
</dbReference>
<keyword evidence="3" id="KW-0597">Phosphoprotein</keyword>
<evidence type="ECO:0000256" key="1">
    <source>
        <dbReference type="ARBA" id="ARBA00000085"/>
    </source>
</evidence>
<evidence type="ECO:0000256" key="4">
    <source>
        <dbReference type="ARBA" id="ARBA00022679"/>
    </source>
</evidence>
<dbReference type="InterPro" id="IPR036890">
    <property type="entry name" value="HATPase_C_sf"/>
</dbReference>
<accession>D6Y8Y3</accession>
<dbReference type="KEGG" id="tbi:Tbis_3255"/>
<protein>
    <recommendedName>
        <fullName evidence="2">histidine kinase</fullName>
        <ecNumber evidence="2">2.7.13.3</ecNumber>
    </recommendedName>
</protein>
<evidence type="ECO:0000256" key="3">
    <source>
        <dbReference type="ARBA" id="ARBA00022553"/>
    </source>
</evidence>
<dbReference type="Pfam" id="PF08376">
    <property type="entry name" value="NIT"/>
    <property type="match status" value="1"/>
</dbReference>
<dbReference type="PANTHER" id="PTHR45436:SF5">
    <property type="entry name" value="SENSOR HISTIDINE KINASE TRCS"/>
    <property type="match status" value="1"/>
</dbReference>
<dbReference type="Gene3D" id="3.30.565.10">
    <property type="entry name" value="Histidine kinase-like ATPase, C-terminal domain"/>
    <property type="match status" value="1"/>
</dbReference>
<dbReference type="PANTHER" id="PTHR45436">
    <property type="entry name" value="SENSOR HISTIDINE KINASE YKOH"/>
    <property type="match status" value="1"/>
</dbReference>
<keyword evidence="7" id="KW-0472">Membrane</keyword>
<dbReference type="Gene3D" id="6.10.340.10">
    <property type="match status" value="1"/>
</dbReference>
<dbReference type="Proteomes" id="UP000006640">
    <property type="component" value="Chromosome"/>
</dbReference>
<dbReference type="InterPro" id="IPR013587">
    <property type="entry name" value="Nitrate/nitrite_sensing"/>
</dbReference>
<evidence type="ECO:0000256" key="7">
    <source>
        <dbReference type="ARBA" id="ARBA00022989"/>
    </source>
</evidence>
<feature type="domain" description="NIT" evidence="10">
    <location>
        <begin position="49"/>
        <end position="300"/>
    </location>
</feature>
<dbReference type="EC" id="2.7.13.3" evidence="2"/>
<evidence type="ECO:0000256" key="8">
    <source>
        <dbReference type="SAM" id="MobiDB-lite"/>
    </source>
</evidence>
<keyword evidence="4" id="KW-0808">Transferase</keyword>
<dbReference type="GO" id="GO:0004673">
    <property type="term" value="F:protein histidine kinase activity"/>
    <property type="evidence" value="ECO:0007669"/>
    <property type="project" value="UniProtKB-EC"/>
</dbReference>
<dbReference type="InterPro" id="IPR010910">
    <property type="entry name" value="Nitrate/nitrite_sensing_bac"/>
</dbReference>
<evidence type="ECO:0000313" key="12">
    <source>
        <dbReference type="Proteomes" id="UP000006640"/>
    </source>
</evidence>
<evidence type="ECO:0000313" key="11">
    <source>
        <dbReference type="EMBL" id="ADG89945.1"/>
    </source>
</evidence>
<evidence type="ECO:0000256" key="5">
    <source>
        <dbReference type="ARBA" id="ARBA00022692"/>
    </source>
</evidence>
<sequence length="769" mass="84110">MRVRNSRVREKVVAVLVSLAALWAFAAWVTVRDGLNLLGATTIDSGVTAPAEPLVADLQRERRLSAMRLASPGRISRKELDDQRARTDESLEAFLESISGNSVQLAASDALKSRLKDTERRLKHLESVRKDVDAGRTDRAGVVSAYNDIIDSFFRVYDAVATLDDEQVAKDGRTLSSMFHALEFLSREDAVVSAAIVAGRFTEREHRQVTELVGLYRFILEQAAAELPEADKKAYEAWQRSPAVLALGTLEDQITNSRQSGRYPFVTEAQWRNAVDPAMQGLEKVILNAGDALVERAAPVAVGVVVRLVLAGLLGLVAVIASVILSITTARHLVRQLEKLRTAALELANERLPSVVQRLAMGEKVDVEAEAPRLRYGDDLIGQVGEAFNKVQETAIRTAVEEAELRQGFREILLSLARRTQSLVHRQLSLLDVMERRESDPAGLKDLFRIDHLATRMRRNAENLIVLAGSTPARTWRRAVAMVDVVRGALAEVEDYTRVNVLPMGDVALAGRAVGDVIHLLAELIENAVSFSPPYTTVQVSGQLVAAGYAIEVEDRGLGMTPEDLEEANRRLAEAPEFNLSSTARLGLFVVSRLAERHNIQVSLKTSPYGGTTAIVLIPRDLVIDGGELRTPDAEAASREPRPAAVPPEPVPAPRQEEQLAGARRIAVVDAPEEVVSEPAQEVVPVPSAPEPERPTPPAAFTPSGLPFRVPQASLAPALAKDHIFEEVDRDEDERSPEEIRRIMGAFQMGTKRGRSEAAKLIGEGKDDR</sequence>
<dbReference type="GO" id="GO:0005886">
    <property type="term" value="C:plasma membrane"/>
    <property type="evidence" value="ECO:0007669"/>
    <property type="project" value="TreeGrafter"/>
</dbReference>
<proteinExistence type="predicted"/>
<comment type="catalytic activity">
    <reaction evidence="1">
        <text>ATP + protein L-histidine = ADP + protein N-phospho-L-histidine.</text>
        <dbReference type="EC" id="2.7.13.3"/>
    </reaction>
</comment>
<dbReference type="SMART" id="SM00387">
    <property type="entry name" value="HATPase_c"/>
    <property type="match status" value="1"/>
</dbReference>
<dbReference type="HOGENOM" id="CLU_002554_2_2_11"/>
<feature type="domain" description="Histidine kinase" evidence="9">
    <location>
        <begin position="517"/>
        <end position="622"/>
    </location>
</feature>
<dbReference type="eggNOG" id="COG0642">
    <property type="taxonomic scope" value="Bacteria"/>
</dbReference>
<keyword evidence="7" id="KW-1133">Transmembrane helix</keyword>
<dbReference type="InterPro" id="IPR003594">
    <property type="entry name" value="HATPase_dom"/>
</dbReference>
<gene>
    <name evidence="11" type="ordered locus">Tbis_3255</name>
</gene>
<feature type="compositionally biased region" description="Basic and acidic residues" evidence="8">
    <location>
        <begin position="633"/>
        <end position="642"/>
    </location>
</feature>